<comment type="subcellular location">
    <subcellularLocation>
        <location evidence="1">Membrane</location>
        <topology evidence="1">Multi-pass membrane protein</topology>
    </subcellularLocation>
</comment>
<proteinExistence type="inferred from homology"/>
<dbReference type="PhylomeDB" id="Q86GB9"/>
<dbReference type="KEGG" id="cel:CELE_T19C4.9"/>
<evidence type="ECO:0000313" key="9">
    <source>
        <dbReference type="WormBase" id="T19C4.9"/>
    </source>
</evidence>
<dbReference type="GO" id="GO:0004888">
    <property type="term" value="F:transmembrane signaling receptor activity"/>
    <property type="evidence" value="ECO:0007669"/>
    <property type="project" value="InterPro"/>
</dbReference>
<dbReference type="SUPFAM" id="SSF81321">
    <property type="entry name" value="Family A G protein-coupled receptor-like"/>
    <property type="match status" value="1"/>
</dbReference>
<evidence type="ECO:0000313" key="8">
    <source>
        <dbReference type="Proteomes" id="UP000001940"/>
    </source>
</evidence>
<dbReference type="SMR" id="Q86GB9"/>
<sequence>MERCNQYQGDFAPLSFISAMSFHMAYVQYSLTTMVSLNRLTVLINHKVFEPIWKKFTWLFVVLIYFLPFLSTYKVVIMESEIRYSTRDIYVLVTPNLPFNDIYNILIPSLCILTVLSILFNAASVIFLRSLNIQRKKAESNFLIIMSITTLFQLIGAIVTVILLKFRTSIYPILSTIMPFVSDGLSLVQPWLLLFFSNAIRKEVKSIFGIHKKVQLVQVQSITN</sequence>
<dbReference type="Proteomes" id="UP000001940">
    <property type="component" value="Chromosome V"/>
</dbReference>
<feature type="transmembrane region" description="Helical" evidence="6">
    <location>
        <begin position="170"/>
        <end position="196"/>
    </location>
</feature>
<dbReference type="GO" id="GO:0016020">
    <property type="term" value="C:membrane"/>
    <property type="evidence" value="ECO:0007669"/>
    <property type="project" value="UniProtKB-SubCell"/>
</dbReference>
<dbReference type="PaxDb" id="6239-T19C4.9"/>
<dbReference type="CTD" id="353468"/>
<organism evidence="7 8">
    <name type="scientific">Caenorhabditis elegans</name>
    <dbReference type="NCBI Taxonomy" id="6239"/>
    <lineage>
        <taxon>Eukaryota</taxon>
        <taxon>Metazoa</taxon>
        <taxon>Ecdysozoa</taxon>
        <taxon>Nematoda</taxon>
        <taxon>Chromadorea</taxon>
        <taxon>Rhabditida</taxon>
        <taxon>Rhabditina</taxon>
        <taxon>Rhabditomorpha</taxon>
        <taxon>Rhabditoidea</taxon>
        <taxon>Rhabditidae</taxon>
        <taxon>Peloderinae</taxon>
        <taxon>Caenorhabditis</taxon>
    </lineage>
</organism>
<dbReference type="RefSeq" id="NP_001359659.1">
    <property type="nucleotide sequence ID" value="NM_001373107.2"/>
</dbReference>
<evidence type="ECO:0000313" key="7">
    <source>
        <dbReference type="EMBL" id="CAD60424.2"/>
    </source>
</evidence>
<dbReference type="STRING" id="6239.T19C4.9.1"/>
<accession>Q86GB9</accession>
<keyword evidence="4 6" id="KW-1133">Transmembrane helix</keyword>
<keyword evidence="5 6" id="KW-0472">Membrane</keyword>
<keyword evidence="3 6" id="KW-0812">Transmembrane</keyword>
<evidence type="ECO:0000256" key="5">
    <source>
        <dbReference type="ARBA" id="ARBA00023136"/>
    </source>
</evidence>
<dbReference type="EMBL" id="BX284605">
    <property type="protein sequence ID" value="CAD60424.2"/>
    <property type="molecule type" value="Genomic_DNA"/>
</dbReference>
<gene>
    <name evidence="7 9" type="primary">srg-42</name>
    <name evidence="7" type="ORF">CELE_T19C4.9</name>
    <name evidence="9" type="ORF">T19C4.9</name>
</gene>
<dbReference type="Bgee" id="WBGene00005199">
    <property type="expression patterns" value="Expressed in multicellular organism and 1 other cell type or tissue"/>
</dbReference>
<feature type="transmembrane region" description="Helical" evidence="6">
    <location>
        <begin position="140"/>
        <end position="164"/>
    </location>
</feature>
<feature type="transmembrane region" description="Helical" evidence="6">
    <location>
        <begin position="56"/>
        <end position="77"/>
    </location>
</feature>
<keyword evidence="7" id="KW-0675">Receptor</keyword>
<dbReference type="WormBase" id="T19C4.9">
    <property type="protein sequence ID" value="CE53036"/>
    <property type="gene ID" value="WBGene00005199"/>
    <property type="gene designation" value="srg-42"/>
</dbReference>
<dbReference type="UCSC" id="T19C4.9">
    <property type="organism name" value="c. elegans"/>
</dbReference>
<evidence type="ECO:0000256" key="2">
    <source>
        <dbReference type="ARBA" id="ARBA00005692"/>
    </source>
</evidence>
<name>Q86GB9_CAEEL</name>
<dbReference type="GeneID" id="353468"/>
<dbReference type="PANTHER" id="PTHR31552:SF30">
    <property type="entry name" value="SERPENTINE RECEPTOR CLASS GAMMA"/>
    <property type="match status" value="1"/>
</dbReference>
<reference evidence="7 8" key="1">
    <citation type="journal article" date="1998" name="Science">
        <title>Genome sequence of the nematode C. elegans: a platform for investigating biology.</title>
        <authorList>
            <consortium name="The C. elegans sequencing consortium"/>
            <person name="Sulson J.E."/>
            <person name="Waterston R."/>
        </authorList>
    </citation>
    <scope>NUCLEOTIDE SEQUENCE [LARGE SCALE GENOMIC DNA]</scope>
    <source>
        <strain evidence="7 8">Bristol N2</strain>
    </source>
</reference>
<feature type="transmembrane region" description="Helical" evidence="6">
    <location>
        <begin position="105"/>
        <end position="128"/>
    </location>
</feature>
<dbReference type="eggNOG" id="ENOG502TJFQ">
    <property type="taxonomic scope" value="Eukaryota"/>
</dbReference>
<dbReference type="Pfam" id="PF02118">
    <property type="entry name" value="Srg"/>
    <property type="match status" value="1"/>
</dbReference>
<keyword evidence="8" id="KW-1185">Reference proteome</keyword>
<dbReference type="InterPro" id="IPR000609">
    <property type="entry name" value="7TM_GPCR_serpentine_rcpt_Srg"/>
</dbReference>
<dbReference type="GO" id="GO:0007606">
    <property type="term" value="P:sensory perception of chemical stimulus"/>
    <property type="evidence" value="ECO:0007669"/>
    <property type="project" value="UniProtKB-UniRule"/>
</dbReference>
<evidence type="ECO:0000256" key="6">
    <source>
        <dbReference type="RuleBase" id="RU280813"/>
    </source>
</evidence>
<dbReference type="AGR" id="WB:WBGene00005199"/>
<dbReference type="InParanoid" id="Q86GB9"/>
<protein>
    <recommendedName>
        <fullName evidence="6">Serpentine receptor class gamma</fullName>
    </recommendedName>
</protein>
<dbReference type="PANTHER" id="PTHR31552">
    <property type="entry name" value="SERPENTINE RECEPTOR CLASS GAMMA"/>
    <property type="match status" value="1"/>
</dbReference>
<dbReference type="AlphaFoldDB" id="Q86GB9"/>
<evidence type="ECO:0000256" key="3">
    <source>
        <dbReference type="ARBA" id="ARBA00022692"/>
    </source>
</evidence>
<comment type="similarity">
    <text evidence="2 6">Belongs to the nematode receptor-like protein srg family.</text>
</comment>
<evidence type="ECO:0000256" key="4">
    <source>
        <dbReference type="ARBA" id="ARBA00022989"/>
    </source>
</evidence>
<comment type="caution">
    <text evidence="6">Lacks conserved residue(s) required for the propagation of feature annotation.</text>
</comment>
<dbReference type="FunCoup" id="Q86GB9">
    <property type="interactions" value="3"/>
</dbReference>
<evidence type="ECO:0000256" key="1">
    <source>
        <dbReference type="ARBA" id="ARBA00004141"/>
    </source>
</evidence>
<dbReference type="HOGENOM" id="CLU_069704_1_1_1"/>
<dbReference type="Gene3D" id="1.20.1070.10">
    <property type="entry name" value="Rhodopsin 7-helix transmembrane proteins"/>
    <property type="match status" value="1"/>
</dbReference>